<dbReference type="InterPro" id="IPR035897">
    <property type="entry name" value="Toll_tir_struct_dom_sf"/>
</dbReference>
<dbReference type="InterPro" id="IPR000157">
    <property type="entry name" value="TIR_dom"/>
</dbReference>
<dbReference type="Pfam" id="PF00931">
    <property type="entry name" value="NB-ARC"/>
    <property type="match status" value="1"/>
</dbReference>
<accession>A0A3P6A1W0</accession>
<sequence>MDFSLNIVAAAIGFFLIFRKLRSHHENEESDSSSLSTSSTPSSSSVSPSSSSHVWLHDVFPSFRGEDVRDNFLSHIKKEFKRKTITFFNDNGIRRGESIAPELIRAIRGSKIAIVLLSKNYASSKWCLEELVEIMKCREELRQTVIAIFYKVDPSDVKKLTGDFGEVFRKTCKGKAKEEIRRWEQALEKVAVIAGYHLSNWDNEASMVEEIATNISNELIKFVPSSDFKGFVGMEAHMKEMEPFLLLGSIKVRMIGIWGPSGIGKSTIARVLFSQHSHEFQLSVFMENIKRRCPGPCSDEYSAKLQLQEEFLSKIVNQEDIKIHHLGVAPDKLKDKKVLVVLDDVDHLMQLNAMAKDLHWFGPGSRIIVTTQDKKILTAHGIEHIYKVEFPGFHEALEIFCMNAFGQKYPDGDFEELAWEVTELVGKLPLGLKVMGSYFKGMAKQEWEEELPRLRTRLDGEIESSLKLSYDALCVDDQDLFLHLACFFNNELIEKVEEYLARNFVGVKGRLRVLVEKSFISVDGGYIKIHDLLARLGREIVRKQSIHEPGQRQFLADVGDICQVLRNETLGSRSVIGIDLKLSELKTELKISDRAFERMFNVQFLRLAYSDSGSGRPKQTYLMTCLPPNLRLLHWDFFPMTCLPSNFIPEFLVELALRKSNYLEKLWEGNKTIRNLKWMYLSDSKNLKELPDLSTAINLIRLDLSHCSSLVRLPFFSGNAIIKLEELNLFGCTSLIELPSSMENATNLEELDLTGCLHLAKLPSSIGNLKKLFLKDCSSLVELPSSVINSLNLMDFTFSGCSNLVELPSYLSNADDHKEFDLSGCSSLLELPYSIGNMIKLRKLSLNGCSSLQELPSSIGNMTNLMELRLNGCSSLRMLPSSIGYMINLMKLRLSGCSSLVELPSSIGYMNNLKKLSLHRCSKLKALPININMKSLGKLLMNLSDSGNLKELPDLSTATNLQELNLYGCSSLTELPFSIGNAINLRRLNLSHCSSLMELPSSMENVTTLEELLLTGCSHIAKLPSSIGNLKKLYLQNCSSLVELPSSVRNSINLKDFDCSGCSNLVELPLYIPASYLKKFELRGCSSLRELPSSIGNMTNLEELYLGGCSSLVELPSSIGNMTNLRKLSLNICSNLTVLPININMKSLDELVLTDCSSLKLFPEISTNISVLKLAGTAIEELPPSIMSWPHLRELVIKGCSKLVSLPQLPDSLEFLDAENCGSLERLDCSFNKKKFNALRFVNCFKLNQEARDLIINTWTRDFATLPGETVPTHFTYQATGSSLSMNWNGLDTHYFPTSLRFRVCLLLVYKGDAGYGRCPEISYCINDKLNGVKPAGYSSYRLGAFSPTLGEHLFIFEIEGTVSAPELVFEFGNNNKNWEITECGIHPQETLAPSC</sequence>
<dbReference type="Pfam" id="PF23598">
    <property type="entry name" value="LRR_14"/>
    <property type="match status" value="1"/>
</dbReference>
<dbReference type="GO" id="GO:0007165">
    <property type="term" value="P:signal transduction"/>
    <property type="evidence" value="ECO:0007669"/>
    <property type="project" value="InterPro"/>
</dbReference>
<feature type="region of interest" description="Disordered" evidence="8">
    <location>
        <begin position="29"/>
        <end position="52"/>
    </location>
</feature>
<dbReference type="PRINTS" id="PR00364">
    <property type="entry name" value="DISEASERSIST"/>
</dbReference>
<dbReference type="PANTHER" id="PTHR11017">
    <property type="entry name" value="LEUCINE-RICH REPEAT-CONTAINING PROTEIN"/>
    <property type="match status" value="1"/>
</dbReference>
<evidence type="ECO:0000256" key="6">
    <source>
        <dbReference type="ARBA" id="ARBA00023027"/>
    </source>
</evidence>
<dbReference type="InterPro" id="IPR058192">
    <property type="entry name" value="WHD_ROQ1-like"/>
</dbReference>
<dbReference type="InterPro" id="IPR011713">
    <property type="entry name" value="Leu-rich_rpt_3"/>
</dbReference>
<keyword evidence="6" id="KW-0520">NAD</keyword>
<dbReference type="InterPro" id="IPR027417">
    <property type="entry name" value="P-loop_NTPase"/>
</dbReference>
<dbReference type="InterPro" id="IPR002182">
    <property type="entry name" value="NB-ARC"/>
</dbReference>
<dbReference type="Pfam" id="PF07725">
    <property type="entry name" value="LRR_3"/>
    <property type="match status" value="1"/>
</dbReference>
<dbReference type="Gene3D" id="1.10.8.430">
    <property type="entry name" value="Helical domain of apoptotic protease-activating factors"/>
    <property type="match status" value="1"/>
</dbReference>
<feature type="domain" description="TIR" evidence="9">
    <location>
        <begin position="55"/>
        <end position="219"/>
    </location>
</feature>
<dbReference type="Gene3D" id="3.80.10.10">
    <property type="entry name" value="Ribonuclease Inhibitor"/>
    <property type="match status" value="4"/>
</dbReference>
<keyword evidence="5" id="KW-0611">Plant defense</keyword>
<dbReference type="GO" id="GO:0043531">
    <property type="term" value="F:ADP binding"/>
    <property type="evidence" value="ECO:0007669"/>
    <property type="project" value="InterPro"/>
</dbReference>
<evidence type="ECO:0000256" key="2">
    <source>
        <dbReference type="ARBA" id="ARBA00022614"/>
    </source>
</evidence>
<dbReference type="SUPFAM" id="SSF52058">
    <property type="entry name" value="L domain-like"/>
    <property type="match status" value="1"/>
</dbReference>
<dbReference type="PANTHER" id="PTHR11017:SF366">
    <property type="entry name" value="ADP-RIBOSYL CYCLASE_CYCLIC ADP-RIBOSE HYDROLASE"/>
    <property type="match status" value="1"/>
</dbReference>
<protein>
    <recommendedName>
        <fullName evidence="1">ADP-ribosyl cyclase/cyclic ADP-ribose hydrolase</fullName>
        <ecNumber evidence="1">3.2.2.6</ecNumber>
    </recommendedName>
</protein>
<dbReference type="FunFam" id="1.10.8.430:FF:000002">
    <property type="entry name" value="Disease resistance protein (TIR-NBS-LRR class)"/>
    <property type="match status" value="1"/>
</dbReference>
<dbReference type="SUPFAM" id="SSF52047">
    <property type="entry name" value="RNI-like"/>
    <property type="match status" value="1"/>
</dbReference>
<dbReference type="Pfam" id="PF01582">
    <property type="entry name" value="TIR"/>
    <property type="match status" value="1"/>
</dbReference>
<feature type="compositionally biased region" description="Low complexity" evidence="8">
    <location>
        <begin position="32"/>
        <end position="52"/>
    </location>
</feature>
<dbReference type="SUPFAM" id="SSF52200">
    <property type="entry name" value="Toll/Interleukin receptor TIR domain"/>
    <property type="match status" value="1"/>
</dbReference>
<reference evidence="10" key="1">
    <citation type="submission" date="2018-11" db="EMBL/GenBank/DDBJ databases">
        <authorList>
            <consortium name="Genoscope - CEA"/>
            <person name="William W."/>
        </authorList>
    </citation>
    <scope>NUCLEOTIDE SEQUENCE</scope>
</reference>
<dbReference type="InterPro" id="IPR055414">
    <property type="entry name" value="LRR_R13L4/SHOC2-like"/>
</dbReference>
<dbReference type="FunFam" id="3.40.50.300:FF:001002">
    <property type="entry name" value="Disease resistance protein (TIR-NBS-LRR class)"/>
    <property type="match status" value="1"/>
</dbReference>
<gene>
    <name evidence="10" type="ORF">BRAA03T14383Z</name>
</gene>
<keyword evidence="3" id="KW-0677">Repeat</keyword>
<dbReference type="Pfam" id="PF23282">
    <property type="entry name" value="WHD_ROQ1"/>
    <property type="match status" value="1"/>
</dbReference>
<evidence type="ECO:0000256" key="1">
    <source>
        <dbReference type="ARBA" id="ARBA00011982"/>
    </source>
</evidence>
<dbReference type="InterPro" id="IPR036390">
    <property type="entry name" value="WH_DNA-bd_sf"/>
</dbReference>
<comment type="catalytic activity">
    <reaction evidence="7">
        <text>NAD(+) + H2O = ADP-D-ribose + nicotinamide + H(+)</text>
        <dbReference type="Rhea" id="RHEA:16301"/>
        <dbReference type="ChEBI" id="CHEBI:15377"/>
        <dbReference type="ChEBI" id="CHEBI:15378"/>
        <dbReference type="ChEBI" id="CHEBI:17154"/>
        <dbReference type="ChEBI" id="CHEBI:57540"/>
        <dbReference type="ChEBI" id="CHEBI:57967"/>
        <dbReference type="EC" id="3.2.2.6"/>
    </reaction>
    <physiologicalReaction direction="left-to-right" evidence="7">
        <dbReference type="Rhea" id="RHEA:16302"/>
    </physiologicalReaction>
</comment>
<dbReference type="SUPFAM" id="SSF46785">
    <property type="entry name" value="Winged helix' DNA-binding domain"/>
    <property type="match status" value="1"/>
</dbReference>
<dbReference type="GO" id="GO:0006952">
    <property type="term" value="P:defense response"/>
    <property type="evidence" value="ECO:0007669"/>
    <property type="project" value="UniProtKB-KW"/>
</dbReference>
<dbReference type="Gene3D" id="3.40.50.10140">
    <property type="entry name" value="Toll/interleukin-1 receptor homology (TIR) domain"/>
    <property type="match status" value="1"/>
</dbReference>
<dbReference type="InterPro" id="IPR042197">
    <property type="entry name" value="Apaf_helical"/>
</dbReference>
<name>A0A3P6A1W0_BRACM</name>
<dbReference type="Gene3D" id="3.40.50.300">
    <property type="entry name" value="P-loop containing nucleotide triphosphate hydrolases"/>
    <property type="match status" value="1"/>
</dbReference>
<dbReference type="EC" id="3.2.2.6" evidence="1"/>
<dbReference type="GO" id="GO:0051707">
    <property type="term" value="P:response to other organism"/>
    <property type="evidence" value="ECO:0007669"/>
    <property type="project" value="UniProtKB-ARBA"/>
</dbReference>
<evidence type="ECO:0000256" key="5">
    <source>
        <dbReference type="ARBA" id="ARBA00022821"/>
    </source>
</evidence>
<evidence type="ECO:0000256" key="7">
    <source>
        <dbReference type="ARBA" id="ARBA00047304"/>
    </source>
</evidence>
<dbReference type="SMART" id="SM00255">
    <property type="entry name" value="TIR"/>
    <property type="match status" value="1"/>
</dbReference>
<proteinExistence type="predicted"/>
<keyword evidence="2" id="KW-0433">Leucine-rich repeat</keyword>
<evidence type="ECO:0000256" key="3">
    <source>
        <dbReference type="ARBA" id="ARBA00022737"/>
    </source>
</evidence>
<dbReference type="EMBL" id="LR031572">
    <property type="protein sequence ID" value="VDC83165.1"/>
    <property type="molecule type" value="Genomic_DNA"/>
</dbReference>
<dbReference type="GO" id="GO:0061809">
    <property type="term" value="F:NAD+ nucleosidase activity, cyclic ADP-ribose generating"/>
    <property type="evidence" value="ECO:0007669"/>
    <property type="project" value="UniProtKB-EC"/>
</dbReference>
<dbReference type="InterPro" id="IPR032675">
    <property type="entry name" value="LRR_dom_sf"/>
</dbReference>
<organism evidence="10">
    <name type="scientific">Brassica campestris</name>
    <name type="common">Field mustard</name>
    <dbReference type="NCBI Taxonomy" id="3711"/>
    <lineage>
        <taxon>Eukaryota</taxon>
        <taxon>Viridiplantae</taxon>
        <taxon>Streptophyta</taxon>
        <taxon>Embryophyta</taxon>
        <taxon>Tracheophyta</taxon>
        <taxon>Spermatophyta</taxon>
        <taxon>Magnoliopsida</taxon>
        <taxon>eudicotyledons</taxon>
        <taxon>Gunneridae</taxon>
        <taxon>Pentapetalae</taxon>
        <taxon>rosids</taxon>
        <taxon>malvids</taxon>
        <taxon>Brassicales</taxon>
        <taxon>Brassicaceae</taxon>
        <taxon>Brassiceae</taxon>
        <taxon>Brassica</taxon>
    </lineage>
</organism>
<evidence type="ECO:0000313" key="10">
    <source>
        <dbReference type="EMBL" id="VDC83165.1"/>
    </source>
</evidence>
<dbReference type="InterPro" id="IPR044974">
    <property type="entry name" value="Disease_R_plants"/>
</dbReference>
<evidence type="ECO:0000256" key="8">
    <source>
        <dbReference type="SAM" id="MobiDB-lite"/>
    </source>
</evidence>
<dbReference type="FunFam" id="3.40.50.10140:FF:000007">
    <property type="entry name" value="Disease resistance protein (TIR-NBS-LRR class)"/>
    <property type="match status" value="1"/>
</dbReference>
<dbReference type="PROSITE" id="PS50104">
    <property type="entry name" value="TIR"/>
    <property type="match status" value="1"/>
</dbReference>
<evidence type="ECO:0000256" key="4">
    <source>
        <dbReference type="ARBA" id="ARBA00022801"/>
    </source>
</evidence>
<evidence type="ECO:0000259" key="9">
    <source>
        <dbReference type="PROSITE" id="PS50104"/>
    </source>
</evidence>
<keyword evidence="4" id="KW-0378">Hydrolase</keyword>
<dbReference type="SUPFAM" id="SSF52540">
    <property type="entry name" value="P-loop containing nucleoside triphosphate hydrolases"/>
    <property type="match status" value="1"/>
</dbReference>